<organism evidence="8 9">
    <name type="scientific">Clathrus columnatus</name>
    <dbReference type="NCBI Taxonomy" id="1419009"/>
    <lineage>
        <taxon>Eukaryota</taxon>
        <taxon>Fungi</taxon>
        <taxon>Dikarya</taxon>
        <taxon>Basidiomycota</taxon>
        <taxon>Agaricomycotina</taxon>
        <taxon>Agaricomycetes</taxon>
        <taxon>Phallomycetidae</taxon>
        <taxon>Phallales</taxon>
        <taxon>Clathraceae</taxon>
        <taxon>Clathrus</taxon>
    </lineage>
</organism>
<dbReference type="InterPro" id="IPR041677">
    <property type="entry name" value="DNA2/NAM7_AAA_11"/>
</dbReference>
<evidence type="ECO:0000313" key="8">
    <source>
        <dbReference type="EMBL" id="GJJ08042.1"/>
    </source>
</evidence>
<dbReference type="InterPro" id="IPR027417">
    <property type="entry name" value="P-loop_NTPase"/>
</dbReference>
<dbReference type="InterPro" id="IPR045055">
    <property type="entry name" value="DNA2/NAM7-like"/>
</dbReference>
<feature type="coiled-coil region" evidence="5">
    <location>
        <begin position="1061"/>
        <end position="1091"/>
    </location>
</feature>
<proteinExistence type="predicted"/>
<keyword evidence="3 4" id="KW-0862">Zinc</keyword>
<keyword evidence="1 4" id="KW-0479">Metal-binding</keyword>
<dbReference type="EMBL" id="BPWL01000003">
    <property type="protein sequence ID" value="GJJ08042.1"/>
    <property type="molecule type" value="Genomic_DNA"/>
</dbReference>
<dbReference type="GO" id="GO:0031380">
    <property type="term" value="C:nuclear RNA-directed RNA polymerase complex"/>
    <property type="evidence" value="ECO:0007669"/>
    <property type="project" value="TreeGrafter"/>
</dbReference>
<dbReference type="Pfam" id="PF13086">
    <property type="entry name" value="AAA_11"/>
    <property type="match status" value="2"/>
</dbReference>
<dbReference type="GO" id="GO:0031048">
    <property type="term" value="P:regulatory ncRNA-mediated heterochromatin formation"/>
    <property type="evidence" value="ECO:0007669"/>
    <property type="project" value="TreeGrafter"/>
</dbReference>
<dbReference type="SUPFAM" id="SSF52540">
    <property type="entry name" value="P-loop containing nucleoside triphosphate hydrolases"/>
    <property type="match status" value="1"/>
</dbReference>
<feature type="domain" description="C3H1-type" evidence="7">
    <location>
        <begin position="59"/>
        <end position="87"/>
    </location>
</feature>
<dbReference type="PANTHER" id="PTHR10887:SF341">
    <property type="entry name" value="NFX1-TYPE ZINC FINGER-CONTAINING PROTEIN 1"/>
    <property type="match status" value="1"/>
</dbReference>
<reference evidence="8" key="1">
    <citation type="submission" date="2021-10" db="EMBL/GenBank/DDBJ databases">
        <title>De novo Genome Assembly of Clathrus columnatus (Basidiomycota, Fungi) Using Illumina and Nanopore Sequence Data.</title>
        <authorList>
            <person name="Ogiso-Tanaka E."/>
            <person name="Itagaki H."/>
            <person name="Hosoya T."/>
            <person name="Hosaka K."/>
        </authorList>
    </citation>
    <scope>NUCLEOTIDE SEQUENCE</scope>
    <source>
        <strain evidence="8">MO-923</strain>
    </source>
</reference>
<evidence type="ECO:0000256" key="6">
    <source>
        <dbReference type="SAM" id="MobiDB-lite"/>
    </source>
</evidence>
<dbReference type="SMART" id="SM00356">
    <property type="entry name" value="ZnF_C3H1"/>
    <property type="match status" value="2"/>
</dbReference>
<dbReference type="GO" id="GO:0008270">
    <property type="term" value="F:zinc ion binding"/>
    <property type="evidence" value="ECO:0007669"/>
    <property type="project" value="UniProtKB-KW"/>
</dbReference>
<keyword evidence="2 4" id="KW-0863">Zinc-finger</keyword>
<evidence type="ECO:0000313" key="9">
    <source>
        <dbReference type="Proteomes" id="UP001050691"/>
    </source>
</evidence>
<dbReference type="Pfam" id="PF13087">
    <property type="entry name" value="AAA_12"/>
    <property type="match status" value="1"/>
</dbReference>
<dbReference type="Pfam" id="PF18044">
    <property type="entry name" value="zf-CCCH_4"/>
    <property type="match status" value="1"/>
</dbReference>
<evidence type="ECO:0000256" key="4">
    <source>
        <dbReference type="PROSITE-ProRule" id="PRU00723"/>
    </source>
</evidence>
<dbReference type="InterPro" id="IPR047187">
    <property type="entry name" value="SF1_C_Upf1"/>
</dbReference>
<dbReference type="CDD" id="cd18808">
    <property type="entry name" value="SF1_C_Upf1"/>
    <property type="match status" value="1"/>
</dbReference>
<dbReference type="Gene3D" id="4.10.1000.10">
    <property type="entry name" value="Zinc finger, CCCH-type"/>
    <property type="match status" value="1"/>
</dbReference>
<keyword evidence="5" id="KW-0175">Coiled coil</keyword>
<keyword evidence="9" id="KW-1185">Reference proteome</keyword>
<feature type="zinc finger region" description="C3H1-type" evidence="4">
    <location>
        <begin position="5"/>
        <end position="32"/>
    </location>
</feature>
<comment type="caution">
    <text evidence="8">The sequence shown here is derived from an EMBL/GenBank/DDBJ whole genome shotgun (WGS) entry which is preliminary data.</text>
</comment>
<dbReference type="InterPro" id="IPR041679">
    <property type="entry name" value="DNA2/NAM7-like_C"/>
</dbReference>
<dbReference type="Proteomes" id="UP001050691">
    <property type="component" value="Unassembled WGS sequence"/>
</dbReference>
<feature type="region of interest" description="Disordered" evidence="6">
    <location>
        <begin position="954"/>
        <end position="999"/>
    </location>
</feature>
<evidence type="ECO:0000256" key="3">
    <source>
        <dbReference type="ARBA" id="ARBA00022833"/>
    </source>
</evidence>
<evidence type="ECO:0000256" key="5">
    <source>
        <dbReference type="SAM" id="Coils"/>
    </source>
</evidence>
<dbReference type="PANTHER" id="PTHR10887">
    <property type="entry name" value="DNA2/NAM7 HELICASE FAMILY"/>
    <property type="match status" value="1"/>
</dbReference>
<feature type="compositionally biased region" description="Low complexity" evidence="6">
    <location>
        <begin position="971"/>
        <end position="992"/>
    </location>
</feature>
<dbReference type="InterPro" id="IPR000571">
    <property type="entry name" value="Znf_CCCH"/>
</dbReference>
<dbReference type="GO" id="GO:0004386">
    <property type="term" value="F:helicase activity"/>
    <property type="evidence" value="ECO:0007669"/>
    <property type="project" value="InterPro"/>
</dbReference>
<feature type="zinc finger region" description="C3H1-type" evidence="4">
    <location>
        <begin position="59"/>
        <end position="87"/>
    </location>
</feature>
<evidence type="ECO:0000256" key="1">
    <source>
        <dbReference type="ARBA" id="ARBA00022723"/>
    </source>
</evidence>
<dbReference type="Gene3D" id="3.40.50.300">
    <property type="entry name" value="P-loop containing nucleotide triphosphate hydrolases"/>
    <property type="match status" value="3"/>
</dbReference>
<feature type="domain" description="C3H1-type" evidence="7">
    <location>
        <begin position="5"/>
        <end position="32"/>
    </location>
</feature>
<evidence type="ECO:0000259" key="7">
    <source>
        <dbReference type="PROSITE" id="PS50103"/>
    </source>
</evidence>
<dbReference type="PROSITE" id="PS50103">
    <property type="entry name" value="ZF_C3H1"/>
    <property type="match status" value="2"/>
</dbReference>
<accession>A0AAV5A079</accession>
<dbReference type="InterPro" id="IPR041367">
    <property type="entry name" value="Znf-CCCH_4"/>
</dbReference>
<sequence>MAHHSHRTLCKFFATPKGCRLGNKCRFAHTTDNPPTQSSRGPRLNDNFVRNEPIEPPPDIPRGTCRFYWQQGNCHRGFECTYQHTRSPSDASLTPVADTVDSPPDIFSIEGMMASTGIRTEHMEFMSPIQAHNHIKHFLRATYYFENAARVQGFVKVIASINDRNKAWAFLDLMVKGDGIVRIGEVLRFKPISEHIGLTRGALSFQVGYFPILEYLSSNLVLKSTWQKNINLLYTVVEDNFERLSDVLQACVGNMINNRSWEDRTTGASITLDGAVIFRTLSTVLLQYVNRFKSSIRNHPELVVLVNNLVDWFDIWAKDISSIEPSFTDNITRLPPSTRRNILDTLREEINRLSTIIQRETNNDAKLKKPFVPPISITAAQLRDANILQFTQTYDPPGDLRPEGKRHDNDHEDISMIRIAPTHEELLSSLTPYLPVFRPEAPHHHQEDSMERHLDIQFRLLREEFMSPIRSSVTAIHDDLTRMWQSPGGGNRQVKRELTKLEGILENKGGAYKTSGLNSLFFFIYTNVEFAPVKAERRDLTVGLVMDTPPGNSRDADATKRYAYWKHSRRLTGGNLVALVIISRDELEVYLGTIAWGSDIAESSKRSPDRIQLRISFFDPLVELKALKNEKISRRKGHYAFLIDNSVMFEASRPFLEKLQTVEPTEIPFAKYIARTSESLENIKVFPPRYTASPQFKYEIGSLFTEENKPMDSLNIQDPLAVEAARQHLIRGSCLDPSQVEAMINTLTREVSLIQGPPGTGKSYIGRKILDVLIQSQIRPIILIAYTNHALDHMLTSVLDEKITKRIVRLGSRSSDERILEYSLDKIERIAHSGELGRSLNKQYSTMKRTEEEIARVMQSIQLPLISMEQVNGFLQIRYPEHAETLLNPPFWIQSLCTKMWADEEKNGGWTKVEGRQKSGVVIENLSRTYYGFWRDATDIAYITPPVKIAKRGTSEEEKQKLNLTGAPIVATDPTTTDATSTNSNTDPTTTDVASTDIPDVEIDDSPMAIFFSELGYGNDRPTIPTEDRDLDSLMTFYNVWSMSAAERRRISELWDEEIRKIAYENNLEAYKELRERYKEACKEYNDIKDESIRPRVIMVEEAGQVLEAHVITSLASSVQHLICIGDPQQLRPTLATFSLSMDSTQGNELFKFDRSLMERLANGGIPMTQINVQRQILYPKLEDHELVTKYPPVQGMASDVYFLTHMNPEAGLEDSVSKYNTYEVEMIRDLVLYFLKQGTYSGPGDIVVLCAYLGQLQRVRQALRDLKISVSVDERDEEQLAKQGMEGDTSLSTFEEVVVAKHIRLGTVDIYQGQEAKIVIVSLVRNTGNFDTQSSSIGFLKSSNRINVALSRAKHGLYILGNASNLRKSPTWSKIIDELEIRHQVGPGFAIKCARHSGETQTISKPGQLNAYSPEGGCLIPCAAQLPCGHICPSMLFAPETR</sequence>
<protein>
    <recommendedName>
        <fullName evidence="7">C3H1-type domain-containing protein</fullName>
    </recommendedName>
</protein>
<gene>
    <name evidence="8" type="ORF">Clacol_002249</name>
</gene>
<evidence type="ECO:0000256" key="2">
    <source>
        <dbReference type="ARBA" id="ARBA00022771"/>
    </source>
</evidence>
<name>A0AAV5A079_9AGAM</name>